<keyword evidence="2" id="KW-0472">Membrane</keyword>
<dbReference type="GO" id="GO:0005524">
    <property type="term" value="F:ATP binding"/>
    <property type="evidence" value="ECO:0007669"/>
    <property type="project" value="InterPro"/>
</dbReference>
<dbReference type="SUPFAM" id="SSF56112">
    <property type="entry name" value="Protein kinase-like (PK-like)"/>
    <property type="match status" value="1"/>
</dbReference>
<dbReference type="Proteomes" id="UP000705867">
    <property type="component" value="Unassembled WGS sequence"/>
</dbReference>
<evidence type="ECO:0000256" key="1">
    <source>
        <dbReference type="ARBA" id="ARBA00009670"/>
    </source>
</evidence>
<dbReference type="InterPro" id="IPR050154">
    <property type="entry name" value="UbiB_kinase"/>
</dbReference>
<dbReference type="CDD" id="cd05121">
    <property type="entry name" value="ABC1_ADCK3-like"/>
    <property type="match status" value="1"/>
</dbReference>
<dbReference type="PANTHER" id="PTHR10566:SF113">
    <property type="entry name" value="PROTEIN ACTIVITY OF BC1 COMPLEX KINASE 7, CHLOROPLASTIC"/>
    <property type="match status" value="1"/>
</dbReference>
<feature type="transmembrane region" description="Helical" evidence="2">
    <location>
        <begin position="533"/>
        <end position="553"/>
    </location>
</feature>
<dbReference type="EMBL" id="JAIOIV010000136">
    <property type="protein sequence ID" value="MBZ0158119.1"/>
    <property type="molecule type" value="Genomic_DNA"/>
</dbReference>
<dbReference type="PANTHER" id="PTHR10566">
    <property type="entry name" value="CHAPERONE-ACTIVITY OF BC1 COMPLEX CABC1 -RELATED"/>
    <property type="match status" value="1"/>
</dbReference>
<dbReference type="Gene3D" id="1.10.510.10">
    <property type="entry name" value="Transferase(Phosphotransferase) domain 1"/>
    <property type="match status" value="1"/>
</dbReference>
<name>A0A953M368_9BACT</name>
<organism evidence="4 5">
    <name type="scientific">Candidatus Nitrobium versatile</name>
    <dbReference type="NCBI Taxonomy" id="2884831"/>
    <lineage>
        <taxon>Bacteria</taxon>
        <taxon>Pseudomonadati</taxon>
        <taxon>Nitrospirota</taxon>
        <taxon>Nitrospiria</taxon>
        <taxon>Nitrospirales</taxon>
        <taxon>Nitrospiraceae</taxon>
        <taxon>Candidatus Nitrobium</taxon>
    </lineage>
</organism>
<comment type="similarity">
    <text evidence="1">Belongs to the protein kinase superfamily. ADCK protein kinase family.</text>
</comment>
<comment type="caution">
    <text evidence="4">The sequence shown here is derived from an EMBL/GenBank/DDBJ whole genome shotgun (WGS) entry which is preliminary data.</text>
</comment>
<sequence length="555" mass="63054">MRPGARVRVCAGNGENMGRIHYWRRFFKGISVALRIMISYRIAGLMGFFMSGEEKSLYLKHLHRRNGVLIRETALGMKGLMIKVGQFLSSRIDFLPDEYIRELSQLQDNVPPHAYGEIRQQIITDLGTAPEELFSRFDAEPIAAASLGQVHRAVLQDGRVVAVKVQYPGIEKVIETDIKTLRILIMLQQGRYGKINLKVLHEEFARIVRAELDYEQEGRNAERFASHFRGDGRIIIPAVLWEYSGKRVLTLEFVDGVKITGCGPERTPGIDCREVVNLLAETYAKMIFLHGFFHGDPHPGNILIREGPKLVFVDFGMVQEIPEKTKRDLRRFANAIVERNTPRIISTMEQMGFITEGADYGALLEVAQALVDKYRYITPQELKALTVNDIAEEIERILSIIEYLQIPNNFILLGRSIGMLNGIAFHLHPEVNIIEIGKPYIREFLTGSRSEQMEQVWESLRERFLTLWRLPSQLEEFLMKVNRGELSFKLPKSEVDMITSQFKVMTNVMMLVILTVTAASSTLFFVFMGSETLTLAAASASVLLGLLSVYRLLKG</sequence>
<dbReference type="InterPro" id="IPR000719">
    <property type="entry name" value="Prot_kinase_dom"/>
</dbReference>
<gene>
    <name evidence="4" type="ORF">K8I29_18125</name>
</gene>
<keyword evidence="2" id="KW-0812">Transmembrane</keyword>
<feature type="domain" description="Protein kinase" evidence="3">
    <location>
        <begin position="136"/>
        <end position="502"/>
    </location>
</feature>
<reference evidence="4" key="1">
    <citation type="journal article" date="2021" name="bioRxiv">
        <title>Unraveling nitrogen, sulfur and carbon metabolic pathways and microbial community transcriptional responses to substrate deprivation and toxicity stresses in a bioreactor mimicking anoxic brackish coastal sediment conditions.</title>
        <authorList>
            <person name="Martins P.D."/>
            <person name="Echeveste M.J."/>
            <person name="Arshad A."/>
            <person name="Kurth J."/>
            <person name="Ouboter H."/>
            <person name="Jetten M.S.M."/>
            <person name="Welte C.U."/>
        </authorList>
    </citation>
    <scope>NUCLEOTIDE SEQUENCE</scope>
    <source>
        <strain evidence="4">MAG_39</strain>
    </source>
</reference>
<protein>
    <recommendedName>
        <fullName evidence="3">Protein kinase domain-containing protein</fullName>
    </recommendedName>
</protein>
<dbReference type="GO" id="GO:0004672">
    <property type="term" value="F:protein kinase activity"/>
    <property type="evidence" value="ECO:0007669"/>
    <property type="project" value="InterPro"/>
</dbReference>
<keyword evidence="2" id="KW-1133">Transmembrane helix</keyword>
<dbReference type="AlphaFoldDB" id="A0A953M368"/>
<dbReference type="Pfam" id="PF03109">
    <property type="entry name" value="ABC1"/>
    <property type="match status" value="1"/>
</dbReference>
<evidence type="ECO:0000313" key="4">
    <source>
        <dbReference type="EMBL" id="MBZ0158119.1"/>
    </source>
</evidence>
<evidence type="ECO:0000256" key="2">
    <source>
        <dbReference type="SAM" id="Phobius"/>
    </source>
</evidence>
<proteinExistence type="inferred from homology"/>
<dbReference type="InterPro" id="IPR004147">
    <property type="entry name" value="ABC1_dom"/>
</dbReference>
<accession>A0A953M368</accession>
<feature type="transmembrane region" description="Helical" evidence="2">
    <location>
        <begin position="508"/>
        <end position="527"/>
    </location>
</feature>
<reference evidence="4" key="2">
    <citation type="submission" date="2021-08" db="EMBL/GenBank/DDBJ databases">
        <authorList>
            <person name="Dalcin Martins P."/>
        </authorList>
    </citation>
    <scope>NUCLEOTIDE SEQUENCE</scope>
    <source>
        <strain evidence="4">MAG_39</strain>
    </source>
</reference>
<evidence type="ECO:0000313" key="5">
    <source>
        <dbReference type="Proteomes" id="UP000705867"/>
    </source>
</evidence>
<evidence type="ECO:0000259" key="3">
    <source>
        <dbReference type="PROSITE" id="PS50011"/>
    </source>
</evidence>
<dbReference type="PROSITE" id="PS50011">
    <property type="entry name" value="PROTEIN_KINASE_DOM"/>
    <property type="match status" value="1"/>
</dbReference>
<dbReference type="InterPro" id="IPR011009">
    <property type="entry name" value="Kinase-like_dom_sf"/>
</dbReference>